<keyword evidence="5" id="KW-0326">Glycosidase</keyword>
<keyword evidence="6" id="KW-0732">Signal</keyword>
<sequence length="573" mass="66456">MLSWRSYLTFLLIITIAAGEIINRGWWKNEILYQTYVRSFMDLNNDGIGDIKGVTSKLRHFLESGITAILLSPINTSPMIDTGYDITNFLDIDKSYGTLTDFEELTKKANKNGIKVIMDFVPNHTSDQHEWFVKSVNSDKKYKDYYVWRKGQDNNSKPPNNWISVFGGSAWTYNKKRDLWYLHQFDYRQPDLNFTNPNVHREMEEIMKFWLQKGVSGFRIDAPGFIYENDNFLDEPLSNYPGAKPGEYRYLNHIYTMNDERYHNLLMNWRNIMDKWSDARNDEEKIMLVEVYTSLQKVMALYDFGANIPFNFYFVKNLDSTSKPSDFKKVIDDWMAALPEGVVANWVTSNHDNKRSTSKFPERPDLMLSLVMILPGVACIYYGEEIAMVDNYDITWEQIYDPRARKLNAQSFSTSARDFFRAPYQWDDSINAGFSKARKTWLPVHKNYKILNLKNQKFEPESHFKLFKTLVALKKSSETLKSGSLITDTLNNDKVLVVSRQSSNESIVFIVNFSDDVSQNVNLNKYLPGAVRATVIISSVGSNIRWGANISVMDVVLPPKIILVITSTIHRRN</sequence>
<evidence type="ECO:0000256" key="3">
    <source>
        <dbReference type="ARBA" id="ARBA00012741"/>
    </source>
</evidence>
<accession>A0AAJ6YFQ6</accession>
<evidence type="ECO:0000259" key="7">
    <source>
        <dbReference type="SMART" id="SM00642"/>
    </source>
</evidence>
<dbReference type="PANTHER" id="PTHR10357:SF179">
    <property type="entry name" value="NEUTRAL AND BASIC AMINO ACID TRANSPORT PROTEIN RBAT"/>
    <property type="match status" value="1"/>
</dbReference>
<feature type="domain" description="Glycosyl hydrolase family 13 catalytic" evidence="7">
    <location>
        <begin position="34"/>
        <end position="421"/>
    </location>
</feature>
<dbReference type="RefSeq" id="XP_011497232.1">
    <property type="nucleotide sequence ID" value="XM_011498930.1"/>
</dbReference>
<dbReference type="GeneID" id="105361644"/>
<dbReference type="FunFam" id="3.90.400.10:FF:000001">
    <property type="entry name" value="Maltase A3, isoform A"/>
    <property type="match status" value="1"/>
</dbReference>
<comment type="catalytic activity">
    <reaction evidence="1">
        <text>Hydrolysis of terminal, non-reducing (1-&gt;4)-linked alpha-D-glucose residues with release of alpha-D-glucose.</text>
        <dbReference type="EC" id="3.2.1.20"/>
    </reaction>
</comment>
<name>A0AAJ6YFQ6_9HYME</name>
<proteinExistence type="inferred from homology"/>
<organism evidence="8 9">
    <name type="scientific">Ceratosolen solmsi marchali</name>
    <dbReference type="NCBI Taxonomy" id="326594"/>
    <lineage>
        <taxon>Eukaryota</taxon>
        <taxon>Metazoa</taxon>
        <taxon>Ecdysozoa</taxon>
        <taxon>Arthropoda</taxon>
        <taxon>Hexapoda</taxon>
        <taxon>Insecta</taxon>
        <taxon>Pterygota</taxon>
        <taxon>Neoptera</taxon>
        <taxon>Endopterygota</taxon>
        <taxon>Hymenoptera</taxon>
        <taxon>Apocrita</taxon>
        <taxon>Proctotrupomorpha</taxon>
        <taxon>Chalcidoidea</taxon>
        <taxon>Agaonidae</taxon>
        <taxon>Agaoninae</taxon>
        <taxon>Ceratosolen</taxon>
    </lineage>
</organism>
<dbReference type="Pfam" id="PF00128">
    <property type="entry name" value="Alpha-amylase"/>
    <property type="match status" value="1"/>
</dbReference>
<dbReference type="InterPro" id="IPR006047">
    <property type="entry name" value="GH13_cat_dom"/>
</dbReference>
<dbReference type="CDD" id="cd11328">
    <property type="entry name" value="AmyAc_maltase"/>
    <property type="match status" value="1"/>
</dbReference>
<gene>
    <name evidence="9" type="primary">LOC105361644</name>
</gene>
<evidence type="ECO:0000256" key="1">
    <source>
        <dbReference type="ARBA" id="ARBA00001657"/>
    </source>
</evidence>
<dbReference type="SMART" id="SM00642">
    <property type="entry name" value="Aamy"/>
    <property type="match status" value="1"/>
</dbReference>
<dbReference type="KEGG" id="csol:105361644"/>
<evidence type="ECO:0000313" key="8">
    <source>
        <dbReference type="Proteomes" id="UP000695007"/>
    </source>
</evidence>
<dbReference type="GO" id="GO:0005975">
    <property type="term" value="P:carbohydrate metabolic process"/>
    <property type="evidence" value="ECO:0007669"/>
    <property type="project" value="InterPro"/>
</dbReference>
<reference evidence="9" key="1">
    <citation type="submission" date="2025-08" db="UniProtKB">
        <authorList>
            <consortium name="RefSeq"/>
        </authorList>
    </citation>
    <scope>IDENTIFICATION</scope>
</reference>
<feature type="signal peptide" evidence="6">
    <location>
        <begin position="1"/>
        <end position="19"/>
    </location>
</feature>
<keyword evidence="5" id="KW-0378">Hydrolase</keyword>
<dbReference type="Gene3D" id="3.90.400.10">
    <property type="entry name" value="Oligo-1,6-glucosidase, Domain 2"/>
    <property type="match status" value="1"/>
</dbReference>
<dbReference type="Gene3D" id="3.20.20.80">
    <property type="entry name" value="Glycosidases"/>
    <property type="match status" value="1"/>
</dbReference>
<evidence type="ECO:0000256" key="5">
    <source>
        <dbReference type="ARBA" id="ARBA00023295"/>
    </source>
</evidence>
<dbReference type="AlphaFoldDB" id="A0AAJ6YFQ6"/>
<evidence type="ECO:0000313" key="9">
    <source>
        <dbReference type="RefSeq" id="XP_011497232.1"/>
    </source>
</evidence>
<evidence type="ECO:0000256" key="2">
    <source>
        <dbReference type="ARBA" id="ARBA00008061"/>
    </source>
</evidence>
<dbReference type="GO" id="GO:0004558">
    <property type="term" value="F:alpha-1,4-glucosidase activity"/>
    <property type="evidence" value="ECO:0007669"/>
    <property type="project" value="UniProtKB-EC"/>
</dbReference>
<dbReference type="InterPro" id="IPR045857">
    <property type="entry name" value="O16G_dom_2"/>
</dbReference>
<comment type="similarity">
    <text evidence="2">Belongs to the glycosyl hydrolase 13 family.</text>
</comment>
<protein>
    <recommendedName>
        <fullName evidence="3">alpha-glucosidase</fullName>
        <ecNumber evidence="3">3.2.1.20</ecNumber>
    </recommendedName>
</protein>
<keyword evidence="4" id="KW-0325">Glycoprotein</keyword>
<keyword evidence="8" id="KW-1185">Reference proteome</keyword>
<dbReference type="SUPFAM" id="SSF51445">
    <property type="entry name" value="(Trans)glycosidases"/>
    <property type="match status" value="1"/>
</dbReference>
<dbReference type="EC" id="3.2.1.20" evidence="3"/>
<dbReference type="PANTHER" id="PTHR10357">
    <property type="entry name" value="ALPHA-AMYLASE FAMILY MEMBER"/>
    <property type="match status" value="1"/>
</dbReference>
<dbReference type="Proteomes" id="UP000695007">
    <property type="component" value="Unplaced"/>
</dbReference>
<evidence type="ECO:0000256" key="6">
    <source>
        <dbReference type="SAM" id="SignalP"/>
    </source>
</evidence>
<evidence type="ECO:0000256" key="4">
    <source>
        <dbReference type="ARBA" id="ARBA00023180"/>
    </source>
</evidence>
<dbReference type="InterPro" id="IPR017853">
    <property type="entry name" value="GH"/>
</dbReference>
<feature type="chain" id="PRO_5042538138" description="alpha-glucosidase" evidence="6">
    <location>
        <begin position="20"/>
        <end position="573"/>
    </location>
</feature>